<evidence type="ECO:0000313" key="5">
    <source>
        <dbReference type="Proteomes" id="UP000198771"/>
    </source>
</evidence>
<feature type="transmembrane region" description="Helical" evidence="2">
    <location>
        <begin position="26"/>
        <end position="42"/>
    </location>
</feature>
<comment type="similarity">
    <text evidence="1">Belongs to the peptidase A24 family.</text>
</comment>
<sequence>MIEFFVLAIALISASIYDVKYKKIPNILNLSLIIFAVFYNISATGFEGLLFSGVGLTVGICMLLPVYTLGGMGAGDVKLMGAVGSMIGAKGVLISAIYTGLYGGLYALLILLIHRQYGRVLISRTWAVLKTFLLTRQYVPVDAPHPIKKKPKLCYGVAIALGTTTYLLHNHLGYTLWGS</sequence>
<dbReference type="EMBL" id="FMXO01000007">
    <property type="protein sequence ID" value="SDB29115.1"/>
    <property type="molecule type" value="Genomic_DNA"/>
</dbReference>
<gene>
    <name evidence="4" type="ORF">SAMN05660653_01394</name>
</gene>
<evidence type="ECO:0000259" key="3">
    <source>
        <dbReference type="Pfam" id="PF01478"/>
    </source>
</evidence>
<dbReference type="PANTHER" id="PTHR30487:SF0">
    <property type="entry name" value="PREPILIN LEADER PEPTIDASE_N-METHYLTRANSFERASE-RELATED"/>
    <property type="match status" value="1"/>
</dbReference>
<feature type="transmembrane region" description="Helical" evidence="2">
    <location>
        <begin position="153"/>
        <end position="169"/>
    </location>
</feature>
<evidence type="ECO:0000313" key="4">
    <source>
        <dbReference type="EMBL" id="SDB29115.1"/>
    </source>
</evidence>
<accession>A0A1G6C892</accession>
<proteinExistence type="inferred from homology"/>
<dbReference type="Proteomes" id="UP000198771">
    <property type="component" value="Unassembled WGS sequence"/>
</dbReference>
<dbReference type="STRING" id="617002.SAMN05660653_01394"/>
<dbReference type="AlphaFoldDB" id="A0A1G6C892"/>
<feature type="domain" description="Prepilin type IV endopeptidase peptidase" evidence="3">
    <location>
        <begin position="5"/>
        <end position="108"/>
    </location>
</feature>
<evidence type="ECO:0000256" key="2">
    <source>
        <dbReference type="SAM" id="Phobius"/>
    </source>
</evidence>
<dbReference type="PANTHER" id="PTHR30487">
    <property type="entry name" value="TYPE 4 PREPILIN-LIKE PROTEINS LEADER PEPTIDE-PROCESSING ENZYME"/>
    <property type="match status" value="1"/>
</dbReference>
<dbReference type="Gene3D" id="1.20.120.1220">
    <property type="match status" value="1"/>
</dbReference>
<dbReference type="GO" id="GO:0006465">
    <property type="term" value="P:signal peptide processing"/>
    <property type="evidence" value="ECO:0007669"/>
    <property type="project" value="TreeGrafter"/>
</dbReference>
<dbReference type="GO" id="GO:0005886">
    <property type="term" value="C:plasma membrane"/>
    <property type="evidence" value="ECO:0007669"/>
    <property type="project" value="TreeGrafter"/>
</dbReference>
<keyword evidence="2" id="KW-1133">Transmembrane helix</keyword>
<organism evidence="4 5">
    <name type="scientific">Desulfonatronum thiosulfatophilum</name>
    <dbReference type="NCBI Taxonomy" id="617002"/>
    <lineage>
        <taxon>Bacteria</taxon>
        <taxon>Pseudomonadati</taxon>
        <taxon>Thermodesulfobacteriota</taxon>
        <taxon>Desulfovibrionia</taxon>
        <taxon>Desulfovibrionales</taxon>
        <taxon>Desulfonatronaceae</taxon>
        <taxon>Desulfonatronum</taxon>
    </lineage>
</organism>
<feature type="transmembrane region" description="Helical" evidence="2">
    <location>
        <begin position="87"/>
        <end position="113"/>
    </location>
</feature>
<keyword evidence="5" id="KW-1185">Reference proteome</keyword>
<dbReference type="GO" id="GO:0004190">
    <property type="term" value="F:aspartic-type endopeptidase activity"/>
    <property type="evidence" value="ECO:0007669"/>
    <property type="project" value="InterPro"/>
</dbReference>
<protein>
    <submittedName>
        <fullName evidence="4">Prepilin peptidase CpaA</fullName>
    </submittedName>
</protein>
<dbReference type="InterPro" id="IPR050882">
    <property type="entry name" value="Prepilin_peptidase/N-MTase"/>
</dbReference>
<name>A0A1G6C892_9BACT</name>
<keyword evidence="2" id="KW-0812">Transmembrane</keyword>
<feature type="transmembrane region" description="Helical" evidence="2">
    <location>
        <begin position="49"/>
        <end position="67"/>
    </location>
</feature>
<dbReference type="InterPro" id="IPR000045">
    <property type="entry name" value="Prepilin_IV_endopep_pep"/>
</dbReference>
<keyword evidence="2" id="KW-0472">Membrane</keyword>
<dbReference type="Pfam" id="PF01478">
    <property type="entry name" value="Peptidase_A24"/>
    <property type="match status" value="1"/>
</dbReference>
<reference evidence="4 5" key="1">
    <citation type="submission" date="2016-10" db="EMBL/GenBank/DDBJ databases">
        <authorList>
            <person name="de Groot N.N."/>
        </authorList>
    </citation>
    <scope>NUCLEOTIDE SEQUENCE [LARGE SCALE GENOMIC DNA]</scope>
    <source>
        <strain evidence="4 5">ASO4-2</strain>
    </source>
</reference>
<evidence type="ECO:0000256" key="1">
    <source>
        <dbReference type="ARBA" id="ARBA00005801"/>
    </source>
</evidence>